<organism evidence="6 7">
    <name type="scientific">Aliiroseovarius zhejiangensis</name>
    <dbReference type="NCBI Taxonomy" id="1632025"/>
    <lineage>
        <taxon>Bacteria</taxon>
        <taxon>Pseudomonadati</taxon>
        <taxon>Pseudomonadota</taxon>
        <taxon>Alphaproteobacteria</taxon>
        <taxon>Rhodobacterales</taxon>
        <taxon>Paracoccaceae</taxon>
        <taxon>Aliiroseovarius</taxon>
    </lineage>
</organism>
<protein>
    <recommendedName>
        <fullName evidence="5">Ner winged helix-turn-helix DNA-binding domain-containing protein</fullName>
    </recommendedName>
</protein>
<comment type="similarity">
    <text evidence="1">Belongs to the ner transcriptional regulatory family.</text>
</comment>
<accession>A0ABQ3J2H8</accession>
<dbReference type="InterPro" id="IPR010982">
    <property type="entry name" value="Lambda_DNA-bd_dom_sf"/>
</dbReference>
<comment type="caution">
    <text evidence="6">The sequence shown here is derived from an EMBL/GenBank/DDBJ whole genome shotgun (WGS) entry which is preliminary data.</text>
</comment>
<dbReference type="RefSeq" id="WP_191286681.1">
    <property type="nucleotide sequence ID" value="NZ_BNCH01000005.1"/>
</dbReference>
<dbReference type="InterPro" id="IPR038722">
    <property type="entry name" value="Ner_HTH_dom"/>
</dbReference>
<dbReference type="Gene3D" id="1.10.260.40">
    <property type="entry name" value="lambda repressor-like DNA-binding domains"/>
    <property type="match status" value="1"/>
</dbReference>
<evidence type="ECO:0000256" key="2">
    <source>
        <dbReference type="ARBA" id="ARBA00023015"/>
    </source>
</evidence>
<keyword evidence="2" id="KW-0805">Transcription regulation</keyword>
<evidence type="ECO:0000256" key="1">
    <source>
        <dbReference type="ARBA" id="ARBA00006157"/>
    </source>
</evidence>
<feature type="domain" description="Ner winged helix-turn-helix DNA-binding" evidence="5">
    <location>
        <begin position="15"/>
        <end position="79"/>
    </location>
</feature>
<proteinExistence type="inferred from homology"/>
<name>A0ABQ3J2H8_9RHOB</name>
<gene>
    <name evidence="6" type="ORF">GCM10016455_22980</name>
</gene>
<dbReference type="SUPFAM" id="SSF47413">
    <property type="entry name" value="lambda repressor-like DNA-binding domains"/>
    <property type="match status" value="1"/>
</dbReference>
<keyword evidence="3" id="KW-0238">DNA-binding</keyword>
<dbReference type="EMBL" id="BNCH01000005">
    <property type="protein sequence ID" value="GHF01437.1"/>
    <property type="molecule type" value="Genomic_DNA"/>
</dbReference>
<evidence type="ECO:0000256" key="4">
    <source>
        <dbReference type="ARBA" id="ARBA00023163"/>
    </source>
</evidence>
<keyword evidence="7" id="KW-1185">Reference proteome</keyword>
<sequence length="82" mass="9064">MKNKGAKIVDLDLHASIKARLRDAGSGINALARELGVTPSTITTVSQGYHRSQRIQEAIARKLSTTPETIWPDRYEEDDDVS</sequence>
<evidence type="ECO:0000259" key="5">
    <source>
        <dbReference type="Pfam" id="PF13693"/>
    </source>
</evidence>
<evidence type="ECO:0000313" key="7">
    <source>
        <dbReference type="Proteomes" id="UP000609802"/>
    </source>
</evidence>
<reference evidence="7" key="1">
    <citation type="journal article" date="2019" name="Int. J. Syst. Evol. Microbiol.">
        <title>The Global Catalogue of Microorganisms (GCM) 10K type strain sequencing project: providing services to taxonomists for standard genome sequencing and annotation.</title>
        <authorList>
            <consortium name="The Broad Institute Genomics Platform"/>
            <consortium name="The Broad Institute Genome Sequencing Center for Infectious Disease"/>
            <person name="Wu L."/>
            <person name="Ma J."/>
        </authorList>
    </citation>
    <scope>NUCLEOTIDE SEQUENCE [LARGE SCALE GENOMIC DNA]</scope>
    <source>
        <strain evidence="7">KCTC 42443</strain>
    </source>
</reference>
<evidence type="ECO:0000313" key="6">
    <source>
        <dbReference type="EMBL" id="GHF01437.1"/>
    </source>
</evidence>
<dbReference type="Proteomes" id="UP000609802">
    <property type="component" value="Unassembled WGS sequence"/>
</dbReference>
<keyword evidence="4" id="KW-0804">Transcription</keyword>
<dbReference type="Pfam" id="PF13693">
    <property type="entry name" value="HTH_35"/>
    <property type="match status" value="1"/>
</dbReference>
<evidence type="ECO:0000256" key="3">
    <source>
        <dbReference type="ARBA" id="ARBA00023125"/>
    </source>
</evidence>